<sequence>MKGNVRRSAGVRPRRGAVVGAGRRHVAGPLLRRRGRGGARLTRASRAARPAGCRTRPDGRRPRAARPVGCRPRAPPRLRGRARVRERPPARAPDLIFFMQVEENVYESVNVAGAMGGVGGVGGLAPPGVGRGSAYWWWRVAPPCRRHRRASQTLEFNSRLLGGAGAAAGAAAGVGAGASGGGTVPRRVCGVRVEVARARLSASCGTIDAAPPCVLVLQRWRAPASRSYHLLPESQRAPYRAALALRARCCEAAEDDAEAEAGRDADADDDDDDEEDPPRPDT</sequence>
<feature type="compositionally biased region" description="Low complexity" evidence="1">
    <location>
        <begin position="39"/>
        <end position="54"/>
    </location>
</feature>
<reference evidence="2" key="1">
    <citation type="submission" date="2021-12" db="EMBL/GenBank/DDBJ databases">
        <authorList>
            <person name="Martin H S."/>
        </authorList>
    </citation>
    <scope>NUCLEOTIDE SEQUENCE</scope>
</reference>
<feature type="non-terminal residue" evidence="2">
    <location>
        <position position="282"/>
    </location>
</feature>
<dbReference type="AlphaFoldDB" id="A0A8J9Y6D2"/>
<feature type="compositionally biased region" description="Basic residues" evidence="1">
    <location>
        <begin position="22"/>
        <end position="37"/>
    </location>
</feature>
<dbReference type="OrthoDB" id="6928481at2759"/>
<dbReference type="Proteomes" id="UP000838878">
    <property type="component" value="Chromosome 2"/>
</dbReference>
<proteinExistence type="predicted"/>
<dbReference type="EMBL" id="OV170222">
    <property type="protein sequence ID" value="CAH0720609.1"/>
    <property type="molecule type" value="Genomic_DNA"/>
</dbReference>
<gene>
    <name evidence="2" type="ORF">BINO364_LOCUS6820</name>
</gene>
<keyword evidence="3" id="KW-1185">Reference proteome</keyword>
<name>A0A8J9Y6D2_9NEOP</name>
<evidence type="ECO:0000313" key="2">
    <source>
        <dbReference type="EMBL" id="CAH0720609.1"/>
    </source>
</evidence>
<feature type="region of interest" description="Disordered" evidence="1">
    <location>
        <begin position="1"/>
        <end position="86"/>
    </location>
</feature>
<feature type="compositionally biased region" description="Low complexity" evidence="1">
    <location>
        <begin position="1"/>
        <end position="21"/>
    </location>
</feature>
<feature type="region of interest" description="Disordered" evidence="1">
    <location>
        <begin position="255"/>
        <end position="282"/>
    </location>
</feature>
<evidence type="ECO:0000256" key="1">
    <source>
        <dbReference type="SAM" id="MobiDB-lite"/>
    </source>
</evidence>
<feature type="compositionally biased region" description="Acidic residues" evidence="1">
    <location>
        <begin position="266"/>
        <end position="276"/>
    </location>
</feature>
<evidence type="ECO:0000313" key="3">
    <source>
        <dbReference type="Proteomes" id="UP000838878"/>
    </source>
</evidence>
<accession>A0A8J9Y6D2</accession>
<protein>
    <submittedName>
        <fullName evidence="2">Uncharacterized protein</fullName>
    </submittedName>
</protein>
<organism evidence="2 3">
    <name type="scientific">Brenthis ino</name>
    <name type="common">lesser marbled fritillary</name>
    <dbReference type="NCBI Taxonomy" id="405034"/>
    <lineage>
        <taxon>Eukaryota</taxon>
        <taxon>Metazoa</taxon>
        <taxon>Ecdysozoa</taxon>
        <taxon>Arthropoda</taxon>
        <taxon>Hexapoda</taxon>
        <taxon>Insecta</taxon>
        <taxon>Pterygota</taxon>
        <taxon>Neoptera</taxon>
        <taxon>Endopterygota</taxon>
        <taxon>Lepidoptera</taxon>
        <taxon>Glossata</taxon>
        <taxon>Ditrysia</taxon>
        <taxon>Papilionoidea</taxon>
        <taxon>Nymphalidae</taxon>
        <taxon>Heliconiinae</taxon>
        <taxon>Argynnini</taxon>
        <taxon>Brenthis</taxon>
    </lineage>
</organism>